<dbReference type="Pfam" id="PF02518">
    <property type="entry name" value="HATPase_c"/>
    <property type="match status" value="1"/>
</dbReference>
<keyword evidence="3 4" id="KW-0597">Phosphoprotein</keyword>
<dbReference type="PANTHER" id="PTHR45339:SF5">
    <property type="entry name" value="HISTIDINE KINASE"/>
    <property type="match status" value="1"/>
</dbReference>
<evidence type="ECO:0000313" key="10">
    <source>
        <dbReference type="Proteomes" id="UP001236663"/>
    </source>
</evidence>
<evidence type="ECO:0000313" key="9">
    <source>
        <dbReference type="EMBL" id="MDN3688789.1"/>
    </source>
</evidence>
<evidence type="ECO:0000259" key="8">
    <source>
        <dbReference type="PROSITE" id="PS50112"/>
    </source>
</evidence>
<comment type="catalytic activity">
    <reaction evidence="1">
        <text>ATP + protein L-histidine = ADP + protein N-phospho-L-histidine.</text>
        <dbReference type="EC" id="2.7.13.3"/>
    </reaction>
</comment>
<feature type="domain" description="Response regulatory" evidence="7">
    <location>
        <begin position="754"/>
        <end position="872"/>
    </location>
</feature>
<dbReference type="Pfam" id="PF13188">
    <property type="entry name" value="PAS_8"/>
    <property type="match status" value="1"/>
</dbReference>
<accession>A0ABT8C7Q3</accession>
<dbReference type="Pfam" id="PF00512">
    <property type="entry name" value="HisKA"/>
    <property type="match status" value="1"/>
</dbReference>
<evidence type="ECO:0000256" key="4">
    <source>
        <dbReference type="PROSITE-ProRule" id="PRU00169"/>
    </source>
</evidence>
<dbReference type="InterPro" id="IPR001789">
    <property type="entry name" value="Sig_transdc_resp-reg_receiver"/>
</dbReference>
<feature type="domain" description="PAS" evidence="8">
    <location>
        <begin position="235"/>
        <end position="272"/>
    </location>
</feature>
<dbReference type="PRINTS" id="PR00344">
    <property type="entry name" value="BCTRLSENSOR"/>
</dbReference>
<comment type="caution">
    <text evidence="9">The sequence shown here is derived from an EMBL/GenBank/DDBJ whole genome shotgun (WGS) entry which is preliminary data.</text>
</comment>
<evidence type="ECO:0000256" key="2">
    <source>
        <dbReference type="ARBA" id="ARBA00012438"/>
    </source>
</evidence>
<feature type="domain" description="Response regulatory" evidence="7">
    <location>
        <begin position="609"/>
        <end position="729"/>
    </location>
</feature>
<dbReference type="PROSITE" id="PS50112">
    <property type="entry name" value="PAS"/>
    <property type="match status" value="1"/>
</dbReference>
<keyword evidence="5" id="KW-1133">Transmembrane helix</keyword>
<evidence type="ECO:0000256" key="5">
    <source>
        <dbReference type="SAM" id="Phobius"/>
    </source>
</evidence>
<dbReference type="InterPro" id="IPR005467">
    <property type="entry name" value="His_kinase_dom"/>
</dbReference>
<dbReference type="InterPro" id="IPR036890">
    <property type="entry name" value="HATPase_C_sf"/>
</dbReference>
<keyword evidence="9" id="KW-0808">Transferase</keyword>
<dbReference type="Gene3D" id="3.40.50.2300">
    <property type="match status" value="2"/>
</dbReference>
<dbReference type="InterPro" id="IPR035965">
    <property type="entry name" value="PAS-like_dom_sf"/>
</dbReference>
<dbReference type="SUPFAM" id="SSF55874">
    <property type="entry name" value="ATPase domain of HSP90 chaperone/DNA topoisomerase II/histidine kinase"/>
    <property type="match status" value="1"/>
</dbReference>
<sequence length="878" mass="98949">MFSFFNYHALFFLFMAVAAVPLLFPLFIRKETAEKASVYFFWVMLACFIYSFAYVLELMVIPKAGKIVLIKIQYLGAVAFAPLVYLFTLVYTGMEKWITRKRQIALMVLPLLNLILVWTTDWHHLFYQNFSLSSENLFPVLVTQKGLFYWIHQGYTLLLLFISLWLLIKRISEIPSASSRQVFMVILGLCSPLIVYMWYLTGNVPLLLDPIPIGFLGTGLFFFLGLKKFNLFRIAPVAYRTLFDNLQEGVMVLDNQGELVTLNLSAAKYIGIGKVHQKSALVEIKENWPEIADLLSPPEAYQIREFTRTRETHTCWYLLSKSTVAVEGKDRVGSLLVLRDITQERSSQLEIEKARIVAEEANKAKSEFLANMSHEIRTPLNGVIGFTELLTHTQLNAQQKRYAQTALSSASALLELINDILDLAKIEAGKADLNLGTVDLHALLETIIDVLSFQAHQKGLELILDLEANVPFKIETDELKLKQVLINLLNNGLKFTDKGEVILRVSWQGKGSGNNKGRLRFAVKDSGVGIAEDKQQLIFEAFSQADSSTTKEFGGTGLGLTISNKLLSLMESRIYLESELGKGSTFFFDLEVKIQENRSQEVVIKDISKVLVLDGNFFSGNVIARYCEDFGLKTVRFEAVNEAFFALENDPDIDVVLMNNRLMGNNSPAAMQQMIRLSEKYGRKVTFVAMIGGSDKDSLIQSYKEIGCSLILDKPVTPSKLKQLISKVPNPENDTLDSVLQSRENSPAYGKRFKLLVAEDNPINRMLVKIFLEKMSPGALVLEAENGREALSIFLEQNPDLVITDLNMPEMNGYELLQAIRELPFAKEVPVIGFTANAFSKRATSGKPYEFDDYLIKPVVQKKFQQVVGKWMSNPSST</sequence>
<dbReference type="Proteomes" id="UP001236663">
    <property type="component" value="Unassembled WGS sequence"/>
</dbReference>
<dbReference type="EMBL" id="JAUFQS010000012">
    <property type="protein sequence ID" value="MDN3688789.1"/>
    <property type="molecule type" value="Genomic_DNA"/>
</dbReference>
<feature type="transmembrane region" description="Helical" evidence="5">
    <location>
        <begin position="147"/>
        <end position="168"/>
    </location>
</feature>
<keyword evidence="9" id="KW-0418">Kinase</keyword>
<dbReference type="InterPro" id="IPR011006">
    <property type="entry name" value="CheY-like_superfamily"/>
</dbReference>
<feature type="transmembrane region" description="Helical" evidence="5">
    <location>
        <begin position="39"/>
        <end position="60"/>
    </location>
</feature>
<evidence type="ECO:0000256" key="1">
    <source>
        <dbReference type="ARBA" id="ARBA00000085"/>
    </source>
</evidence>
<feature type="transmembrane region" description="Helical" evidence="5">
    <location>
        <begin position="6"/>
        <end position="27"/>
    </location>
</feature>
<dbReference type="InterPro" id="IPR003594">
    <property type="entry name" value="HATPase_dom"/>
</dbReference>
<organism evidence="9 10">
    <name type="scientific">Cyclobacterium jeungdonense</name>
    <dbReference type="NCBI Taxonomy" id="708087"/>
    <lineage>
        <taxon>Bacteria</taxon>
        <taxon>Pseudomonadati</taxon>
        <taxon>Bacteroidota</taxon>
        <taxon>Cytophagia</taxon>
        <taxon>Cytophagales</taxon>
        <taxon>Cyclobacteriaceae</taxon>
        <taxon>Cyclobacterium</taxon>
    </lineage>
</organism>
<dbReference type="Gene3D" id="1.10.287.130">
    <property type="match status" value="1"/>
</dbReference>
<reference evidence="10" key="1">
    <citation type="journal article" date="2019" name="Int. J. Syst. Evol. Microbiol.">
        <title>The Global Catalogue of Microorganisms (GCM) 10K type strain sequencing project: providing services to taxonomists for standard genome sequencing and annotation.</title>
        <authorList>
            <consortium name="The Broad Institute Genomics Platform"/>
            <consortium name="The Broad Institute Genome Sequencing Center for Infectious Disease"/>
            <person name="Wu L."/>
            <person name="Ma J."/>
        </authorList>
    </citation>
    <scope>NUCLEOTIDE SEQUENCE [LARGE SCALE GENOMIC DNA]</scope>
    <source>
        <strain evidence="10">CECT 7706</strain>
    </source>
</reference>
<comment type="caution">
    <text evidence="4">Lacks conserved residue(s) required for the propagation of feature annotation.</text>
</comment>
<proteinExistence type="predicted"/>
<dbReference type="InterPro" id="IPR003661">
    <property type="entry name" value="HisK_dim/P_dom"/>
</dbReference>
<dbReference type="EC" id="2.7.13.3" evidence="2"/>
<dbReference type="Pfam" id="PF16927">
    <property type="entry name" value="HisKA_7TM"/>
    <property type="match status" value="1"/>
</dbReference>
<dbReference type="SUPFAM" id="SSF52172">
    <property type="entry name" value="CheY-like"/>
    <property type="match status" value="2"/>
</dbReference>
<keyword evidence="5" id="KW-0812">Transmembrane</keyword>
<dbReference type="InterPro" id="IPR004358">
    <property type="entry name" value="Sig_transdc_His_kin-like_C"/>
</dbReference>
<dbReference type="Gene3D" id="3.30.450.20">
    <property type="entry name" value="PAS domain"/>
    <property type="match status" value="1"/>
</dbReference>
<dbReference type="Gene3D" id="3.30.565.10">
    <property type="entry name" value="Histidine kinase-like ATPase, C-terminal domain"/>
    <property type="match status" value="1"/>
</dbReference>
<dbReference type="SUPFAM" id="SSF47384">
    <property type="entry name" value="Homodimeric domain of signal transducing histidine kinase"/>
    <property type="match status" value="1"/>
</dbReference>
<dbReference type="SMART" id="SM00388">
    <property type="entry name" value="HisKA"/>
    <property type="match status" value="1"/>
</dbReference>
<feature type="domain" description="Histidine kinase" evidence="6">
    <location>
        <begin position="371"/>
        <end position="594"/>
    </location>
</feature>
<dbReference type="SUPFAM" id="SSF55785">
    <property type="entry name" value="PYP-like sensor domain (PAS domain)"/>
    <property type="match status" value="1"/>
</dbReference>
<dbReference type="SMART" id="SM00387">
    <property type="entry name" value="HATPase_c"/>
    <property type="match status" value="1"/>
</dbReference>
<dbReference type="CDD" id="cd17546">
    <property type="entry name" value="REC_hyHK_CKI1_RcsC-like"/>
    <property type="match status" value="1"/>
</dbReference>
<feature type="transmembrane region" description="Helical" evidence="5">
    <location>
        <begin position="180"/>
        <end position="200"/>
    </location>
</feature>
<dbReference type="InterPro" id="IPR000014">
    <property type="entry name" value="PAS"/>
</dbReference>
<feature type="transmembrane region" description="Helical" evidence="5">
    <location>
        <begin position="72"/>
        <end position="92"/>
    </location>
</feature>
<dbReference type="PROSITE" id="PS50110">
    <property type="entry name" value="RESPONSE_REGULATORY"/>
    <property type="match status" value="2"/>
</dbReference>
<feature type="modified residue" description="4-aspartylphosphate" evidence="4">
    <location>
        <position position="805"/>
    </location>
</feature>
<dbReference type="CDD" id="cd00082">
    <property type="entry name" value="HisKA"/>
    <property type="match status" value="1"/>
</dbReference>
<dbReference type="CDD" id="cd16922">
    <property type="entry name" value="HATPase_EvgS-ArcB-TorS-like"/>
    <property type="match status" value="1"/>
</dbReference>
<name>A0ABT8C7Q3_9BACT</name>
<dbReference type="Pfam" id="PF00072">
    <property type="entry name" value="Response_reg"/>
    <property type="match status" value="1"/>
</dbReference>
<feature type="transmembrane region" description="Helical" evidence="5">
    <location>
        <begin position="104"/>
        <end position="127"/>
    </location>
</feature>
<gene>
    <name evidence="9" type="ORF">QWZ15_13185</name>
</gene>
<evidence type="ECO:0000259" key="7">
    <source>
        <dbReference type="PROSITE" id="PS50110"/>
    </source>
</evidence>
<evidence type="ECO:0000259" key="6">
    <source>
        <dbReference type="PROSITE" id="PS50109"/>
    </source>
</evidence>
<dbReference type="PROSITE" id="PS50109">
    <property type="entry name" value="HIS_KIN"/>
    <property type="match status" value="1"/>
</dbReference>
<dbReference type="SMART" id="SM00448">
    <property type="entry name" value="REC"/>
    <property type="match status" value="2"/>
</dbReference>
<dbReference type="RefSeq" id="WP_163386410.1">
    <property type="nucleotide sequence ID" value="NZ_JAUFQS010000012.1"/>
</dbReference>
<dbReference type="InterPro" id="IPR036097">
    <property type="entry name" value="HisK_dim/P_sf"/>
</dbReference>
<dbReference type="PANTHER" id="PTHR45339">
    <property type="entry name" value="HYBRID SIGNAL TRANSDUCTION HISTIDINE KINASE J"/>
    <property type="match status" value="1"/>
</dbReference>
<protein>
    <recommendedName>
        <fullName evidence="2">histidine kinase</fullName>
        <ecNumber evidence="2">2.7.13.3</ecNumber>
    </recommendedName>
</protein>
<dbReference type="InterPro" id="IPR031621">
    <property type="entry name" value="HisKA_7TM"/>
</dbReference>
<dbReference type="GO" id="GO:0016301">
    <property type="term" value="F:kinase activity"/>
    <property type="evidence" value="ECO:0007669"/>
    <property type="project" value="UniProtKB-KW"/>
</dbReference>
<keyword evidence="5" id="KW-0472">Membrane</keyword>
<keyword evidence="10" id="KW-1185">Reference proteome</keyword>
<evidence type="ECO:0000256" key="3">
    <source>
        <dbReference type="ARBA" id="ARBA00022553"/>
    </source>
</evidence>